<feature type="transmembrane region" description="Helical" evidence="6">
    <location>
        <begin position="141"/>
        <end position="159"/>
    </location>
</feature>
<evidence type="ECO:0000313" key="8">
    <source>
        <dbReference type="Proteomes" id="UP001220022"/>
    </source>
</evidence>
<accession>A0ABT5Z1Y9</accession>
<keyword evidence="3 6" id="KW-0812">Transmembrane</keyword>
<evidence type="ECO:0000256" key="1">
    <source>
        <dbReference type="ARBA" id="ARBA00004651"/>
    </source>
</evidence>
<evidence type="ECO:0000256" key="4">
    <source>
        <dbReference type="ARBA" id="ARBA00022989"/>
    </source>
</evidence>
<proteinExistence type="predicted"/>
<evidence type="ECO:0000256" key="6">
    <source>
        <dbReference type="SAM" id="Phobius"/>
    </source>
</evidence>
<keyword evidence="5 6" id="KW-0472">Membrane</keyword>
<dbReference type="CDD" id="cd06580">
    <property type="entry name" value="TM_PBP1_transp_TpRbsC_like"/>
    <property type="match status" value="1"/>
</dbReference>
<keyword evidence="4 6" id="KW-1133">Transmembrane helix</keyword>
<evidence type="ECO:0000313" key="7">
    <source>
        <dbReference type="EMBL" id="MDF2257858.1"/>
    </source>
</evidence>
<name>A0ABT5Z1Y9_9ACTN</name>
<dbReference type="InterPro" id="IPR001851">
    <property type="entry name" value="ABC_transp_permease"/>
</dbReference>
<keyword evidence="8" id="KW-1185">Reference proteome</keyword>
<dbReference type="Pfam" id="PF02653">
    <property type="entry name" value="BPD_transp_2"/>
    <property type="match status" value="1"/>
</dbReference>
<feature type="transmembrane region" description="Helical" evidence="6">
    <location>
        <begin position="245"/>
        <end position="265"/>
    </location>
</feature>
<dbReference type="PANTHER" id="PTHR47089">
    <property type="entry name" value="ABC TRANSPORTER, PERMEASE PROTEIN"/>
    <property type="match status" value="1"/>
</dbReference>
<reference evidence="7 8" key="1">
    <citation type="submission" date="2023-03" db="EMBL/GenBank/DDBJ databases">
        <title>Draft genome sequence of type strain Streptomyces ferralitis JCM 14344.</title>
        <authorList>
            <person name="Klaysubun C."/>
            <person name="Duangmal K."/>
        </authorList>
    </citation>
    <scope>NUCLEOTIDE SEQUENCE [LARGE SCALE GENOMIC DNA]</scope>
    <source>
        <strain evidence="7 8">JCM 14344</strain>
    </source>
</reference>
<feature type="transmembrane region" description="Helical" evidence="6">
    <location>
        <begin position="323"/>
        <end position="342"/>
    </location>
</feature>
<comment type="caution">
    <text evidence="7">The sequence shown here is derived from an EMBL/GenBank/DDBJ whole genome shotgun (WGS) entry which is preliminary data.</text>
</comment>
<protein>
    <submittedName>
        <fullName evidence="7">ABC transporter permease</fullName>
    </submittedName>
</protein>
<sequence length="374" mass="39582">MKKIDKERLLLGIAAPVLALLAAFVVTSLVLLATGKQPFDAFQIMGSYGVKSDSQVYILNKATTYYLAGLAVAVGFRMNLFNIGVDGQYRLAAFAAAVVGGMVNLPGILELPLIIIVAMLVGAMWAGLAGLLKVGRGVSEVIATIMLNAIATAIISYLLQPGRLAHLDANTNSVHTTVLPKSGWFFTFTTNPAAGPIEGFIVVAALAGVAYWFVLSRTRFGFDLRTVGQSESAAQASGVNVKRMIVTSMLVSGACAGLVGMPTLLNESHQYATDFPAGIGFTGIAIALLGRNNPGGIAVGALLWAFLDRTSNWLEFNGYDKEIVGVMQGVIVLSVVVAYELVRRYGLGRQQRRVGEQLAAAARNTAKQEQEAAI</sequence>
<dbReference type="RefSeq" id="WP_275816292.1">
    <property type="nucleotide sequence ID" value="NZ_BAAANM010000002.1"/>
</dbReference>
<feature type="transmembrane region" description="Helical" evidence="6">
    <location>
        <begin position="88"/>
        <end position="105"/>
    </location>
</feature>
<evidence type="ECO:0000256" key="5">
    <source>
        <dbReference type="ARBA" id="ARBA00023136"/>
    </source>
</evidence>
<dbReference type="PANTHER" id="PTHR47089:SF1">
    <property type="entry name" value="GUANOSINE ABC TRANSPORTER PERMEASE PROTEIN NUPP"/>
    <property type="match status" value="1"/>
</dbReference>
<comment type="subcellular location">
    <subcellularLocation>
        <location evidence="1">Cell membrane</location>
        <topology evidence="1">Multi-pass membrane protein</topology>
    </subcellularLocation>
</comment>
<dbReference type="EMBL" id="JARHTQ010000012">
    <property type="protein sequence ID" value="MDF2257858.1"/>
    <property type="molecule type" value="Genomic_DNA"/>
</dbReference>
<organism evidence="7 8">
    <name type="scientific">Streptantibioticus ferralitis</name>
    <dbReference type="NCBI Taxonomy" id="236510"/>
    <lineage>
        <taxon>Bacteria</taxon>
        <taxon>Bacillati</taxon>
        <taxon>Actinomycetota</taxon>
        <taxon>Actinomycetes</taxon>
        <taxon>Kitasatosporales</taxon>
        <taxon>Streptomycetaceae</taxon>
        <taxon>Streptantibioticus</taxon>
    </lineage>
</organism>
<feature type="transmembrane region" description="Helical" evidence="6">
    <location>
        <begin position="193"/>
        <end position="215"/>
    </location>
</feature>
<feature type="transmembrane region" description="Helical" evidence="6">
    <location>
        <begin position="111"/>
        <end position="132"/>
    </location>
</feature>
<gene>
    <name evidence="7" type="ORF">P2L57_19705</name>
</gene>
<feature type="transmembrane region" description="Helical" evidence="6">
    <location>
        <begin position="56"/>
        <end position="76"/>
    </location>
</feature>
<dbReference type="Proteomes" id="UP001220022">
    <property type="component" value="Unassembled WGS sequence"/>
</dbReference>
<keyword evidence="2" id="KW-1003">Cell membrane</keyword>
<evidence type="ECO:0000256" key="2">
    <source>
        <dbReference type="ARBA" id="ARBA00022475"/>
    </source>
</evidence>
<evidence type="ECO:0000256" key="3">
    <source>
        <dbReference type="ARBA" id="ARBA00022692"/>
    </source>
</evidence>